<proteinExistence type="predicted"/>
<feature type="compositionally biased region" description="Acidic residues" evidence="6">
    <location>
        <begin position="889"/>
        <end position="921"/>
    </location>
</feature>
<feature type="domain" description="C2H2-type" evidence="7">
    <location>
        <begin position="994"/>
        <end position="1021"/>
    </location>
</feature>
<dbReference type="Proteomes" id="UP001208570">
    <property type="component" value="Unassembled WGS sequence"/>
</dbReference>
<feature type="domain" description="C2H2-type" evidence="7">
    <location>
        <begin position="539"/>
        <end position="567"/>
    </location>
</feature>
<feature type="domain" description="C2H2-type" evidence="7">
    <location>
        <begin position="447"/>
        <end position="474"/>
    </location>
</feature>
<keyword evidence="1" id="KW-0479">Metal-binding</keyword>
<feature type="compositionally biased region" description="Polar residues" evidence="6">
    <location>
        <begin position="152"/>
        <end position="179"/>
    </location>
</feature>
<dbReference type="Gene3D" id="3.30.160.60">
    <property type="entry name" value="Classic Zinc Finger"/>
    <property type="match status" value="6"/>
</dbReference>
<evidence type="ECO:0000256" key="3">
    <source>
        <dbReference type="ARBA" id="ARBA00022771"/>
    </source>
</evidence>
<reference evidence="8" key="1">
    <citation type="journal article" date="2023" name="Mol. Biol. Evol.">
        <title>Third-Generation Sequencing Reveals the Adaptive Role of the Epigenome in Three Deep-Sea Polychaetes.</title>
        <authorList>
            <person name="Perez M."/>
            <person name="Aroh O."/>
            <person name="Sun Y."/>
            <person name="Lan Y."/>
            <person name="Juniper S.K."/>
            <person name="Young C.R."/>
            <person name="Angers B."/>
            <person name="Qian P.Y."/>
        </authorList>
    </citation>
    <scope>NUCLEOTIDE SEQUENCE</scope>
    <source>
        <strain evidence="8">P08H-3</strain>
    </source>
</reference>
<evidence type="ECO:0000256" key="1">
    <source>
        <dbReference type="ARBA" id="ARBA00022723"/>
    </source>
</evidence>
<keyword evidence="3 5" id="KW-0863">Zinc-finger</keyword>
<evidence type="ECO:0000259" key="7">
    <source>
        <dbReference type="PROSITE" id="PS50157"/>
    </source>
</evidence>
<keyword evidence="4" id="KW-0862">Zinc</keyword>
<protein>
    <recommendedName>
        <fullName evidence="7">C2H2-type domain-containing protein</fullName>
    </recommendedName>
</protein>
<comment type="caution">
    <text evidence="8">The sequence shown here is derived from an EMBL/GenBank/DDBJ whole genome shotgun (WGS) entry which is preliminary data.</text>
</comment>
<feature type="domain" description="C2H2-type" evidence="7">
    <location>
        <begin position="511"/>
        <end position="538"/>
    </location>
</feature>
<feature type="domain" description="C2H2-type" evidence="7">
    <location>
        <begin position="596"/>
        <end position="624"/>
    </location>
</feature>
<feature type="region of interest" description="Disordered" evidence="6">
    <location>
        <begin position="77"/>
        <end position="107"/>
    </location>
</feature>
<gene>
    <name evidence="8" type="ORF">LSH36_302g01000</name>
</gene>
<feature type="compositionally biased region" description="Basic and acidic residues" evidence="6">
    <location>
        <begin position="95"/>
        <end position="104"/>
    </location>
</feature>
<feature type="compositionally biased region" description="Basic and acidic residues" evidence="6">
    <location>
        <begin position="403"/>
        <end position="413"/>
    </location>
</feature>
<dbReference type="InterPro" id="IPR036236">
    <property type="entry name" value="Znf_C2H2_sf"/>
</dbReference>
<accession>A0AAD9N132</accession>
<feature type="region of interest" description="Disordered" evidence="6">
    <location>
        <begin position="403"/>
        <end position="429"/>
    </location>
</feature>
<dbReference type="SMART" id="SM00355">
    <property type="entry name" value="ZnF_C2H2"/>
    <property type="match status" value="9"/>
</dbReference>
<organism evidence="8 9">
    <name type="scientific">Paralvinella palmiformis</name>
    <dbReference type="NCBI Taxonomy" id="53620"/>
    <lineage>
        <taxon>Eukaryota</taxon>
        <taxon>Metazoa</taxon>
        <taxon>Spiralia</taxon>
        <taxon>Lophotrochozoa</taxon>
        <taxon>Annelida</taxon>
        <taxon>Polychaeta</taxon>
        <taxon>Sedentaria</taxon>
        <taxon>Canalipalpata</taxon>
        <taxon>Terebellida</taxon>
        <taxon>Terebelliformia</taxon>
        <taxon>Alvinellidae</taxon>
        <taxon>Paralvinella</taxon>
    </lineage>
</organism>
<feature type="compositionally biased region" description="Pro residues" evidence="6">
    <location>
        <begin position="190"/>
        <end position="202"/>
    </location>
</feature>
<evidence type="ECO:0000313" key="9">
    <source>
        <dbReference type="Proteomes" id="UP001208570"/>
    </source>
</evidence>
<feature type="compositionally biased region" description="Polar residues" evidence="6">
    <location>
        <begin position="1382"/>
        <end position="1397"/>
    </location>
</feature>
<feature type="region of interest" description="Disordered" evidence="6">
    <location>
        <begin position="1366"/>
        <end position="1406"/>
    </location>
</feature>
<dbReference type="PANTHER" id="PTHR24379:SF121">
    <property type="entry name" value="C2H2-TYPE DOMAIN-CONTAINING PROTEIN"/>
    <property type="match status" value="1"/>
</dbReference>
<feature type="region of interest" description="Disordered" evidence="6">
    <location>
        <begin position="146"/>
        <end position="212"/>
    </location>
</feature>
<dbReference type="PROSITE" id="PS50157">
    <property type="entry name" value="ZINC_FINGER_C2H2_2"/>
    <property type="match status" value="9"/>
</dbReference>
<evidence type="ECO:0000256" key="5">
    <source>
        <dbReference type="PROSITE-ProRule" id="PRU00042"/>
    </source>
</evidence>
<feature type="domain" description="C2H2-type" evidence="7">
    <location>
        <begin position="110"/>
        <end position="137"/>
    </location>
</feature>
<dbReference type="PROSITE" id="PS00028">
    <property type="entry name" value="ZINC_FINGER_C2H2_1"/>
    <property type="match status" value="7"/>
</dbReference>
<feature type="domain" description="C2H2-type" evidence="7">
    <location>
        <begin position="965"/>
        <end position="993"/>
    </location>
</feature>
<keyword evidence="9" id="KW-1185">Reference proteome</keyword>
<feature type="region of interest" description="Disordered" evidence="6">
    <location>
        <begin position="888"/>
        <end position="927"/>
    </location>
</feature>
<evidence type="ECO:0000256" key="4">
    <source>
        <dbReference type="ARBA" id="ARBA00022833"/>
    </source>
</evidence>
<feature type="domain" description="C2H2-type" evidence="7">
    <location>
        <begin position="568"/>
        <end position="595"/>
    </location>
</feature>
<dbReference type="SUPFAM" id="SSF57667">
    <property type="entry name" value="beta-beta-alpha zinc fingers"/>
    <property type="match status" value="5"/>
</dbReference>
<dbReference type="EMBL" id="JAODUP010000302">
    <property type="protein sequence ID" value="KAK2153262.1"/>
    <property type="molecule type" value="Genomic_DNA"/>
</dbReference>
<sequence length="1533" mass="166637">MKCGAYDVVVWISSGYPVELRQLILEYFVEPGMMLSVDGVESGGAYRVRPPPPSPPQRRVSSDYGPWTSCRAQCTRQAEPPSSAASSDSGGQRSCESDDGRSDGEAEVTYQCPCGKRFTRSTAYRRHLDVAHSNAESYKCRECGKTIIPDSGSHSRNPYPETSSISSQKDVIDSASSAEESTDKENHSPPHTPEPTFAPPSDSPLIQNEPAKHPGVKASAYDLDRSFPKSKPKTGNSEAVIVCGDSRSVIPAKYLSRCSGERSGFDGKVSIITINTDNSLISDNFIFQHGARRTGNLVVNPGSHSVIVIKTQNRNKTSPTSAGSSSTDKVVGDLAKENSCLLGDANSIRKSQRLQGKIPGWKQVLDSDEQVDQKSKRRRMAKVKVEDLANGYEIAEAEAAFDERPPCRRRESEAMDETGLSDGFGKRQRLASSSNKESCGTVKSGVFKCVMCDRSFESEKYLSMHMSLHKVDNSMESLMQQNNKDDEIEESTSTAVKNVKTPAVNANGAYWTCKICNKVFAQNSNYKNHIRTHSDERPFVCQICSIGFKERYHLKKHMLFKHSDELKEECRYCGKKFKDSTAVRAHERIHSDVRPYSCRRCGKSFKTSECLWHHENRSKTCGQALLGVPAPSPRFKRGRQSKKEVIKTIKTPPSAVSTAVLTSLSQQLMPGGSLLISDSLKDQSTAITTINHSSSSNNNSNISSLPQFTYSEVDAATASIHPAQPHNLVPVRSVTEPQLVKVHCKPIVAVTTMTTPAAAARPELVSRSSYDKANSPLSTTTSAVQTQTMSTCSTPNGAGCCSAVLVKVEPEVALPDYELTAMASSEGSYEDNRQEALLEEEAGIGSAVMMDAESGIADISHETILQLQEEIKKDPVLEDIELSLLEKSVDDDDLNMEDDDEDDDEDEDDDDDMMDEEYSDEFGEHSDDNYKLDGGSLTCEKCGKRLPSASAFDKHILTHSGLRPYICSLCNVAFKLKVHLKKHHLYRHSDEKPCECSICGKKFKDSSAVRLHERIHSTDRPFRCECGKTFKTRENLWGHRHRGPCEKKVKSEITSCATSDGCFLATACTDAAIYRQGSAPVYSRAQIRGRHVPAHAAINNRQIIARAVVQNSHVTAEATIADNGEVKASASISGPSGKMAVARVGSLDGGSGVRDGVKSADSPSLTASCPVRATETNPVLFARSQESRVSLPVLNVPSPAVSVPTAVVAPLKREVIAVPVNDVVIPSGTGLKPLKVEPTFNDVSQVQQISTPKKLVKAPTNNNNNNNNNSNNSSSCNNNNNNNNNNKTDTSLPPFETFSPTLRSKGPSLADRCPTIQKYLQMSQQPVKLPGIQQLFQSHSMGHDPGSAGLAAHVAMVQSLLPMRCRDPSAPLGPHPARGLHSPQTAPSLQSPATQTAHPCGSNPASPCRTEVMSGIAVSTSPRHPCSLLTHYSTTSLSQPTGHLIQNRLTPQKAGLRCTSPYPGSLPLLLPTDPSLASTYGDGPIDPTVVTAPTSLPSVTWDDEKKMAASNVWQMEQEQLFQDLTQTAGFGQL</sequence>
<evidence type="ECO:0000256" key="2">
    <source>
        <dbReference type="ARBA" id="ARBA00022737"/>
    </source>
</evidence>
<dbReference type="GO" id="GO:0008270">
    <property type="term" value="F:zinc ion binding"/>
    <property type="evidence" value="ECO:0007669"/>
    <property type="project" value="UniProtKB-KW"/>
</dbReference>
<evidence type="ECO:0000313" key="8">
    <source>
        <dbReference type="EMBL" id="KAK2153262.1"/>
    </source>
</evidence>
<keyword evidence="2" id="KW-0677">Repeat</keyword>
<name>A0AAD9N132_9ANNE</name>
<feature type="compositionally biased region" description="Low complexity" evidence="6">
    <location>
        <begin position="1261"/>
        <end position="1286"/>
    </location>
</feature>
<dbReference type="PANTHER" id="PTHR24379">
    <property type="entry name" value="KRAB AND ZINC FINGER DOMAIN-CONTAINING"/>
    <property type="match status" value="1"/>
</dbReference>
<dbReference type="Pfam" id="PF00096">
    <property type="entry name" value="zf-C2H2"/>
    <property type="match status" value="4"/>
</dbReference>
<evidence type="ECO:0000256" key="6">
    <source>
        <dbReference type="SAM" id="MobiDB-lite"/>
    </source>
</evidence>
<dbReference type="InterPro" id="IPR013087">
    <property type="entry name" value="Znf_C2H2_type"/>
</dbReference>
<dbReference type="FunFam" id="3.30.160.60:FF:002753">
    <property type="entry name" value="AGAP011403-PA"/>
    <property type="match status" value="2"/>
</dbReference>
<feature type="compositionally biased region" description="Low complexity" evidence="6">
    <location>
        <begin position="77"/>
        <end position="94"/>
    </location>
</feature>
<feature type="region of interest" description="Disordered" evidence="6">
    <location>
        <begin position="1245"/>
        <end position="1308"/>
    </location>
</feature>
<feature type="domain" description="C2H2-type" evidence="7">
    <location>
        <begin position="937"/>
        <end position="964"/>
    </location>
</feature>